<evidence type="ECO:0000259" key="1">
    <source>
        <dbReference type="Pfam" id="PF13392"/>
    </source>
</evidence>
<name>A0A0F9ILQ9_9ZZZZ</name>
<dbReference type="Gene3D" id="3.90.75.20">
    <property type="match status" value="1"/>
</dbReference>
<gene>
    <name evidence="2" type="ORF">LCGC14_1563860</name>
</gene>
<dbReference type="SUPFAM" id="SSF54060">
    <property type="entry name" value="His-Me finger endonucleases"/>
    <property type="match status" value="1"/>
</dbReference>
<proteinExistence type="predicted"/>
<comment type="caution">
    <text evidence="2">The sequence shown here is derived from an EMBL/GenBank/DDBJ whole genome shotgun (WGS) entry which is preliminary data.</text>
</comment>
<dbReference type="InterPro" id="IPR044925">
    <property type="entry name" value="His-Me_finger_sf"/>
</dbReference>
<dbReference type="EMBL" id="LAZR01012109">
    <property type="protein sequence ID" value="KKM40387.1"/>
    <property type="molecule type" value="Genomic_DNA"/>
</dbReference>
<dbReference type="InterPro" id="IPR003615">
    <property type="entry name" value="HNH_nuc"/>
</dbReference>
<evidence type="ECO:0000313" key="2">
    <source>
        <dbReference type="EMBL" id="KKM40387.1"/>
    </source>
</evidence>
<sequence>MIPTNKKVIFDDYRLAKDYGNRVSVAKIAEGYGCTMTTVYRRLNELGIVRTNSEAHMGQEPVNRKGWYIDSSGYKYVQLPKDSEYLSMTTGLRYVREHRLVMAKKLGRPLERWEIVHHVNGEKADNRLGNLELYPNQGEHHTLTLLKMENDRLKQELEECRAAIKATAVPQKT</sequence>
<dbReference type="AlphaFoldDB" id="A0A0F9ILQ9"/>
<dbReference type="Pfam" id="PF13392">
    <property type="entry name" value="HNH_3"/>
    <property type="match status" value="1"/>
</dbReference>
<accession>A0A0F9ILQ9</accession>
<reference evidence="2" key="1">
    <citation type="journal article" date="2015" name="Nature">
        <title>Complex archaea that bridge the gap between prokaryotes and eukaryotes.</title>
        <authorList>
            <person name="Spang A."/>
            <person name="Saw J.H."/>
            <person name="Jorgensen S.L."/>
            <person name="Zaremba-Niedzwiedzka K."/>
            <person name="Martijn J."/>
            <person name="Lind A.E."/>
            <person name="van Eijk R."/>
            <person name="Schleper C."/>
            <person name="Guy L."/>
            <person name="Ettema T.J."/>
        </authorList>
    </citation>
    <scope>NUCLEOTIDE SEQUENCE</scope>
</reference>
<feature type="domain" description="HNH nuclease" evidence="1">
    <location>
        <begin position="98"/>
        <end position="137"/>
    </location>
</feature>
<organism evidence="2">
    <name type="scientific">marine sediment metagenome</name>
    <dbReference type="NCBI Taxonomy" id="412755"/>
    <lineage>
        <taxon>unclassified sequences</taxon>
        <taxon>metagenomes</taxon>
        <taxon>ecological metagenomes</taxon>
    </lineage>
</organism>
<protein>
    <recommendedName>
        <fullName evidence="1">HNH nuclease domain-containing protein</fullName>
    </recommendedName>
</protein>